<feature type="region of interest" description="Disordered" evidence="1">
    <location>
        <begin position="104"/>
        <end position="141"/>
    </location>
</feature>
<reference evidence="2" key="2">
    <citation type="submission" date="2022-01" db="EMBL/GenBank/DDBJ databases">
        <authorList>
            <person name="Yamashiro T."/>
            <person name="Shiraishi A."/>
            <person name="Satake H."/>
            <person name="Nakayama K."/>
        </authorList>
    </citation>
    <scope>NUCLEOTIDE SEQUENCE</scope>
</reference>
<protein>
    <submittedName>
        <fullName evidence="2">Uncharacterized protein</fullName>
    </submittedName>
</protein>
<gene>
    <name evidence="2" type="ORF">Tco_0802178</name>
</gene>
<reference evidence="2" key="1">
    <citation type="journal article" date="2022" name="Int. J. Mol. Sci.">
        <title>Draft Genome of Tanacetum Coccineum: Genomic Comparison of Closely Related Tanacetum-Family Plants.</title>
        <authorList>
            <person name="Yamashiro T."/>
            <person name="Shiraishi A."/>
            <person name="Nakayama K."/>
            <person name="Satake H."/>
        </authorList>
    </citation>
    <scope>NUCLEOTIDE SEQUENCE</scope>
</reference>
<comment type="caution">
    <text evidence="2">The sequence shown here is derived from an EMBL/GenBank/DDBJ whole genome shotgun (WGS) entry which is preliminary data.</text>
</comment>
<evidence type="ECO:0000313" key="3">
    <source>
        <dbReference type="Proteomes" id="UP001151760"/>
    </source>
</evidence>
<proteinExistence type="predicted"/>
<name>A0ABQ4ZYZ3_9ASTR</name>
<dbReference type="EMBL" id="BQNB010011792">
    <property type="protein sequence ID" value="GJS95210.1"/>
    <property type="molecule type" value="Genomic_DNA"/>
</dbReference>
<keyword evidence="3" id="KW-1185">Reference proteome</keyword>
<organism evidence="2 3">
    <name type="scientific">Tanacetum coccineum</name>
    <dbReference type="NCBI Taxonomy" id="301880"/>
    <lineage>
        <taxon>Eukaryota</taxon>
        <taxon>Viridiplantae</taxon>
        <taxon>Streptophyta</taxon>
        <taxon>Embryophyta</taxon>
        <taxon>Tracheophyta</taxon>
        <taxon>Spermatophyta</taxon>
        <taxon>Magnoliopsida</taxon>
        <taxon>eudicotyledons</taxon>
        <taxon>Gunneridae</taxon>
        <taxon>Pentapetalae</taxon>
        <taxon>asterids</taxon>
        <taxon>campanulids</taxon>
        <taxon>Asterales</taxon>
        <taxon>Asteraceae</taxon>
        <taxon>Asteroideae</taxon>
        <taxon>Anthemideae</taxon>
        <taxon>Anthemidinae</taxon>
        <taxon>Tanacetum</taxon>
    </lineage>
</organism>
<evidence type="ECO:0000313" key="2">
    <source>
        <dbReference type="EMBL" id="GJS95210.1"/>
    </source>
</evidence>
<dbReference type="Proteomes" id="UP001151760">
    <property type="component" value="Unassembled WGS sequence"/>
</dbReference>
<accession>A0ABQ4ZYZ3</accession>
<sequence length="141" mass="16123">MLMEIANNIKSTLPGTENQNAKDFIKLVEEKFRSVDKALARTLMVELTTMKLDGLKSMQQHVLDMTNTAAKITFSYKILQEEARLKKQRVHSVNLVNQGVDKKLKPKAENFKKKQHATTSKVANGENKEQQNNKCNFCKKE</sequence>
<evidence type="ECO:0000256" key="1">
    <source>
        <dbReference type="SAM" id="MobiDB-lite"/>
    </source>
</evidence>